<dbReference type="GO" id="GO:0005509">
    <property type="term" value="F:calcium ion binding"/>
    <property type="evidence" value="ECO:0007669"/>
    <property type="project" value="InterPro"/>
</dbReference>
<name>A0A7N5PAC4_AILME</name>
<proteinExistence type="predicted"/>
<organism evidence="2 3">
    <name type="scientific">Ailuropoda melanoleuca</name>
    <name type="common">Giant panda</name>
    <dbReference type="NCBI Taxonomy" id="9646"/>
    <lineage>
        <taxon>Eukaryota</taxon>
        <taxon>Metazoa</taxon>
        <taxon>Chordata</taxon>
        <taxon>Craniata</taxon>
        <taxon>Vertebrata</taxon>
        <taxon>Euteleostomi</taxon>
        <taxon>Mammalia</taxon>
        <taxon>Eutheria</taxon>
        <taxon>Laurasiatheria</taxon>
        <taxon>Carnivora</taxon>
        <taxon>Caniformia</taxon>
        <taxon>Ursidae</taxon>
        <taxon>Ailuropoda</taxon>
    </lineage>
</organism>
<dbReference type="SUPFAM" id="SSF48619">
    <property type="entry name" value="Phospholipase A2, PLA2"/>
    <property type="match status" value="1"/>
</dbReference>
<sequence length="237" mass="26074">MKLATGFLVLWLSLGGGLAQTDTSPEAEESYSDWGLRHIRGSFESVNSYLDSFLELLGGKNGVCQYRCRYGKAPMPRPGYKPQEPNGCSSYFLGLKVPESMDLGIPAMTKCCNQLDVCYDTCGANKYRCDAKFRWCLHSICSDLKRSLGFVSNVEEGEVPKRWNQEPGVGCWAVLVLPVDADRATCQHLAPWTSYVLSFHGLTPHPPVAALGTAGMLIQPSTDEDLAVQKHFLEGSQ</sequence>
<keyword evidence="3" id="KW-1185">Reference proteome</keyword>
<dbReference type="Pfam" id="PF06951">
    <property type="entry name" value="PLA2G12"/>
    <property type="match status" value="1"/>
</dbReference>
<evidence type="ECO:0000313" key="2">
    <source>
        <dbReference type="Ensembl" id="ENSAMEP00000041875.1"/>
    </source>
</evidence>
<dbReference type="GO" id="GO:0005576">
    <property type="term" value="C:extracellular region"/>
    <property type="evidence" value="ECO:0007669"/>
    <property type="project" value="InterPro"/>
</dbReference>
<evidence type="ECO:0000313" key="3">
    <source>
        <dbReference type="Proteomes" id="UP000008912"/>
    </source>
</evidence>
<dbReference type="InterPro" id="IPR036444">
    <property type="entry name" value="PLipase_A2_dom_sf"/>
</dbReference>
<evidence type="ECO:0000256" key="1">
    <source>
        <dbReference type="SAM" id="SignalP"/>
    </source>
</evidence>
<gene>
    <name evidence="2" type="primary">PLA2G12B</name>
</gene>
<dbReference type="GO" id="GO:0006644">
    <property type="term" value="P:phospholipid metabolic process"/>
    <property type="evidence" value="ECO:0007669"/>
    <property type="project" value="InterPro"/>
</dbReference>
<reference evidence="2" key="3">
    <citation type="submission" date="2025-09" db="UniProtKB">
        <authorList>
            <consortium name="Ensembl"/>
        </authorList>
    </citation>
    <scope>IDENTIFICATION</scope>
</reference>
<dbReference type="InParanoid" id="A0A7N5PAC4"/>
<dbReference type="Ensembl" id="ENSAMET00000043074.1">
    <property type="protein sequence ID" value="ENSAMEP00000041875.1"/>
    <property type="gene ID" value="ENSAMEG00000017034.2"/>
</dbReference>
<feature type="chain" id="PRO_5031411432" evidence="1">
    <location>
        <begin position="20"/>
        <end position="237"/>
    </location>
</feature>
<dbReference type="PANTHER" id="PTHR12824">
    <property type="entry name" value="GROUP XII SECRETORY PHOSPHOLIPASE A2 FAMILY MEMBER"/>
    <property type="match status" value="1"/>
</dbReference>
<dbReference type="Proteomes" id="UP000008912">
    <property type="component" value="Unassembled WGS sequence"/>
</dbReference>
<dbReference type="InterPro" id="IPR010711">
    <property type="entry name" value="PLA2G12"/>
</dbReference>
<reference evidence="2 3" key="1">
    <citation type="journal article" date="2010" name="Nature">
        <title>The sequence and de novo assembly of the giant panda genome.</title>
        <authorList>
            <person name="Li R."/>
            <person name="Fan W."/>
            <person name="Tian G."/>
            <person name="Zhu H."/>
            <person name="He L."/>
            <person name="Cai J."/>
            <person name="Huang Q."/>
            <person name="Cai Q."/>
            <person name="Li B."/>
            <person name="Bai Y."/>
            <person name="Zhang Z."/>
            <person name="Zhang Y."/>
            <person name="Wang W."/>
            <person name="Li J."/>
            <person name="Wei F."/>
            <person name="Li H."/>
            <person name="Jian M."/>
            <person name="Li J."/>
            <person name="Zhang Z."/>
            <person name="Nielsen R."/>
            <person name="Li D."/>
            <person name="Gu W."/>
            <person name="Yang Z."/>
            <person name="Xuan Z."/>
            <person name="Ryder O.A."/>
            <person name="Leung F.C."/>
            <person name="Zhou Y."/>
            <person name="Cao J."/>
            <person name="Sun X."/>
            <person name="Fu Y."/>
            <person name="Fang X."/>
            <person name="Guo X."/>
            <person name="Wang B."/>
            <person name="Hou R."/>
            <person name="Shen F."/>
            <person name="Mu B."/>
            <person name="Ni P."/>
            <person name="Lin R."/>
            <person name="Qian W."/>
            <person name="Wang G."/>
            <person name="Yu C."/>
            <person name="Nie W."/>
            <person name="Wang J."/>
            <person name="Wu Z."/>
            <person name="Liang H."/>
            <person name="Min J."/>
            <person name="Wu Q."/>
            <person name="Cheng S."/>
            <person name="Ruan J."/>
            <person name="Wang M."/>
            <person name="Shi Z."/>
            <person name="Wen M."/>
            <person name="Liu B."/>
            <person name="Ren X."/>
            <person name="Zheng H."/>
            <person name="Dong D."/>
            <person name="Cook K."/>
            <person name="Shan G."/>
            <person name="Zhang H."/>
            <person name="Kosiol C."/>
            <person name="Xie X."/>
            <person name="Lu Z."/>
            <person name="Zheng H."/>
            <person name="Li Y."/>
            <person name="Steiner C.C."/>
            <person name="Lam T.T."/>
            <person name="Lin S."/>
            <person name="Zhang Q."/>
            <person name="Li G."/>
            <person name="Tian J."/>
            <person name="Gong T."/>
            <person name="Liu H."/>
            <person name="Zhang D."/>
            <person name="Fang L."/>
            <person name="Ye C."/>
            <person name="Zhang J."/>
            <person name="Hu W."/>
            <person name="Xu A."/>
            <person name="Ren Y."/>
            <person name="Zhang G."/>
            <person name="Bruford M.W."/>
            <person name="Li Q."/>
            <person name="Ma L."/>
            <person name="Guo Y."/>
            <person name="An N."/>
            <person name="Hu Y."/>
            <person name="Zheng Y."/>
            <person name="Shi Y."/>
            <person name="Li Z."/>
            <person name="Liu Q."/>
            <person name="Chen Y."/>
            <person name="Zhao J."/>
            <person name="Qu N."/>
            <person name="Zhao S."/>
            <person name="Tian F."/>
            <person name="Wang X."/>
            <person name="Wang H."/>
            <person name="Xu L."/>
            <person name="Liu X."/>
            <person name="Vinar T."/>
            <person name="Wang Y."/>
            <person name="Lam T.W."/>
            <person name="Yiu S.M."/>
            <person name="Liu S."/>
            <person name="Zhang H."/>
            <person name="Li D."/>
            <person name="Huang Y."/>
            <person name="Wang X."/>
            <person name="Yang G."/>
            <person name="Jiang Z."/>
            <person name="Wang J."/>
            <person name="Qin N."/>
            <person name="Li L."/>
            <person name="Li J."/>
            <person name="Bolund L."/>
            <person name="Kristiansen K."/>
            <person name="Wong G.K."/>
            <person name="Olson M."/>
            <person name="Zhang X."/>
            <person name="Li S."/>
            <person name="Yang H."/>
            <person name="Wang J."/>
            <person name="Wang J."/>
        </authorList>
    </citation>
    <scope>NUCLEOTIDE SEQUENCE [LARGE SCALE GENOMIC DNA]</scope>
</reference>
<keyword evidence="1" id="KW-0732">Signal</keyword>
<dbReference type="GO" id="GO:0042632">
    <property type="term" value="P:cholesterol homeostasis"/>
    <property type="evidence" value="ECO:0007669"/>
    <property type="project" value="TreeGrafter"/>
</dbReference>
<dbReference type="GO" id="GO:0004623">
    <property type="term" value="F:phospholipase A2 activity"/>
    <property type="evidence" value="ECO:0007669"/>
    <property type="project" value="InterPro"/>
</dbReference>
<dbReference type="GO" id="GO:0016042">
    <property type="term" value="P:lipid catabolic process"/>
    <property type="evidence" value="ECO:0007669"/>
    <property type="project" value="InterPro"/>
</dbReference>
<accession>A0A7N5PAC4</accession>
<feature type="signal peptide" evidence="1">
    <location>
        <begin position="1"/>
        <end position="19"/>
    </location>
</feature>
<dbReference type="GO" id="GO:0050482">
    <property type="term" value="P:arachidonate secretion"/>
    <property type="evidence" value="ECO:0007669"/>
    <property type="project" value="InterPro"/>
</dbReference>
<reference evidence="2" key="2">
    <citation type="submission" date="2025-08" db="UniProtKB">
        <authorList>
            <consortium name="Ensembl"/>
        </authorList>
    </citation>
    <scope>IDENTIFICATION</scope>
</reference>
<dbReference type="AlphaFoldDB" id="A0A7N5PAC4"/>
<dbReference type="GO" id="GO:0070328">
    <property type="term" value="P:triglyceride homeostasis"/>
    <property type="evidence" value="ECO:0007669"/>
    <property type="project" value="TreeGrafter"/>
</dbReference>
<dbReference type="Gene3D" id="1.20.90.10">
    <property type="entry name" value="Phospholipase A2 domain"/>
    <property type="match status" value="1"/>
</dbReference>
<protein>
    <submittedName>
        <fullName evidence="2">Phospholipase A2 group XIIB</fullName>
    </submittedName>
</protein>
<dbReference type="PANTHER" id="PTHR12824:SF2">
    <property type="entry name" value="GROUP XIIB SECRETORY PHOSPHOLIPASE A2-LIKE PROTEIN"/>
    <property type="match status" value="1"/>
</dbReference>
<dbReference type="GeneTree" id="ENSGT00390000008798"/>